<dbReference type="GO" id="GO:0044877">
    <property type="term" value="F:protein-containing complex binding"/>
    <property type="evidence" value="ECO:0007669"/>
    <property type="project" value="TreeGrafter"/>
</dbReference>
<organism evidence="2 3">
    <name type="scientific">Sphingomonas hengshuiensis</name>
    <dbReference type="NCBI Taxonomy" id="1609977"/>
    <lineage>
        <taxon>Bacteria</taxon>
        <taxon>Pseudomonadati</taxon>
        <taxon>Pseudomonadota</taxon>
        <taxon>Alphaproteobacteria</taxon>
        <taxon>Sphingomonadales</taxon>
        <taxon>Sphingomonadaceae</taxon>
        <taxon>Sphingomonas</taxon>
    </lineage>
</organism>
<dbReference type="AlphaFoldDB" id="A0A2W4Z1W6"/>
<dbReference type="SUPFAM" id="SSF51735">
    <property type="entry name" value="NAD(P)-binding Rossmann-fold domains"/>
    <property type="match status" value="1"/>
</dbReference>
<proteinExistence type="predicted"/>
<dbReference type="Gene3D" id="3.40.50.720">
    <property type="entry name" value="NAD(P)-binding Rossmann-like Domain"/>
    <property type="match status" value="1"/>
</dbReference>
<accession>A0A2W4Z1W6</accession>
<reference evidence="2 3" key="1">
    <citation type="submission" date="2017-08" db="EMBL/GenBank/DDBJ databases">
        <title>Infants hospitalized years apart are colonized by the same room-sourced microbial strains.</title>
        <authorList>
            <person name="Brooks B."/>
            <person name="Olm M.R."/>
            <person name="Firek B.A."/>
            <person name="Baker R."/>
            <person name="Thomas B.C."/>
            <person name="Morowitz M.J."/>
            <person name="Banfield J.F."/>
        </authorList>
    </citation>
    <scope>NUCLEOTIDE SEQUENCE [LARGE SCALE GENOMIC DNA]</scope>
    <source>
        <strain evidence="2">S2_018_000_R3_110</strain>
    </source>
</reference>
<name>A0A2W4Z1W6_9SPHN</name>
<protein>
    <submittedName>
        <fullName evidence="2">Complex I NDUFA9 subunit family protein</fullName>
    </submittedName>
</protein>
<comment type="caution">
    <text evidence="2">The sequence shown here is derived from an EMBL/GenBank/DDBJ whole genome shotgun (WGS) entry which is preliminary data.</text>
</comment>
<evidence type="ECO:0000259" key="1">
    <source>
        <dbReference type="Pfam" id="PF01370"/>
    </source>
</evidence>
<dbReference type="EMBL" id="QFNF01000042">
    <property type="protein sequence ID" value="PZO74432.1"/>
    <property type="molecule type" value="Genomic_DNA"/>
</dbReference>
<sequence length="314" mass="32899">MKNQLVTLFGGGGFVGRYVVQELLKAGARVRIAQRDPRQALYLRTQGGLGQTQFVAADLTRPDTVARAVAGSDAVVNLVGILEGDFDKVHVAGARTIAQAAAAAGAKAFVQISAIGADPASPSAYGRSKAAGEEAVRAAFPSATILRPSIVFGREDGFVNRFAGMIAASPALIGRPIVPVMAAGTKFQPIYVVDLAQVVVKALADPERFGGQTYAIGGPDVIAMGELNRWIAQAIGRDVRFVEIPADLGGAIAAMPFTPISKDQWAMLSHDNVVAGDVPGIAAFDVRPVPLATVAPEWLVVYRKNGRFNKVARA</sequence>
<dbReference type="Proteomes" id="UP000248614">
    <property type="component" value="Unassembled WGS sequence"/>
</dbReference>
<dbReference type="PANTHER" id="PTHR12126">
    <property type="entry name" value="NADH-UBIQUINONE OXIDOREDUCTASE 39 KDA SUBUNIT-RELATED"/>
    <property type="match status" value="1"/>
</dbReference>
<dbReference type="Pfam" id="PF01370">
    <property type="entry name" value="Epimerase"/>
    <property type="match status" value="1"/>
</dbReference>
<evidence type="ECO:0000313" key="3">
    <source>
        <dbReference type="Proteomes" id="UP000248614"/>
    </source>
</evidence>
<dbReference type="PANTHER" id="PTHR12126:SF11">
    <property type="entry name" value="NADH DEHYDROGENASE [UBIQUINONE] 1 ALPHA SUBCOMPLEX SUBUNIT 9, MITOCHONDRIAL"/>
    <property type="match status" value="1"/>
</dbReference>
<dbReference type="InterPro" id="IPR051207">
    <property type="entry name" value="ComplexI_NDUFA9_subunit"/>
</dbReference>
<dbReference type="InterPro" id="IPR036291">
    <property type="entry name" value="NAD(P)-bd_dom_sf"/>
</dbReference>
<dbReference type="CDD" id="cd05271">
    <property type="entry name" value="NDUFA9_like_SDR_a"/>
    <property type="match status" value="1"/>
</dbReference>
<evidence type="ECO:0000313" key="2">
    <source>
        <dbReference type="EMBL" id="PZO74432.1"/>
    </source>
</evidence>
<feature type="domain" description="NAD-dependent epimerase/dehydratase" evidence="1">
    <location>
        <begin position="7"/>
        <end position="217"/>
    </location>
</feature>
<gene>
    <name evidence="2" type="ORF">DI632_13480</name>
</gene>
<dbReference type="InterPro" id="IPR001509">
    <property type="entry name" value="Epimerase_deHydtase"/>
</dbReference>